<feature type="region of interest" description="Disordered" evidence="6">
    <location>
        <begin position="27"/>
        <end position="56"/>
    </location>
</feature>
<evidence type="ECO:0000256" key="1">
    <source>
        <dbReference type="ARBA" id="ARBA00022679"/>
    </source>
</evidence>
<feature type="active site" description="Tele-UMP-histidine intermediate" evidence="4">
    <location>
        <position position="185"/>
    </location>
</feature>
<dbReference type="Gene3D" id="3.30.428.10">
    <property type="entry name" value="HIT-like"/>
    <property type="match status" value="2"/>
</dbReference>
<evidence type="ECO:0000256" key="5">
    <source>
        <dbReference type="PIRSR" id="PIRSR000808-3"/>
    </source>
</evidence>
<dbReference type="OrthoDB" id="418412at2759"/>
<keyword evidence="9" id="KW-1185">Reference proteome</keyword>
<evidence type="ECO:0000256" key="3">
    <source>
        <dbReference type="ARBA" id="ARBA00023277"/>
    </source>
</evidence>
<keyword evidence="1" id="KW-0808">Transferase</keyword>
<dbReference type="GO" id="GO:0008108">
    <property type="term" value="F:UDP-glucose:hexose-1-phosphate uridylyltransferase activity"/>
    <property type="evidence" value="ECO:0007669"/>
    <property type="project" value="InterPro"/>
</dbReference>
<dbReference type="PANTHER" id="PTHR42763">
    <property type="entry name" value="ADP-GLUCOSE PHOSPHORYLASE"/>
    <property type="match status" value="1"/>
</dbReference>
<dbReference type="InterPro" id="IPR001937">
    <property type="entry name" value="GalP_UDPtransf1"/>
</dbReference>
<dbReference type="InterPro" id="IPR053177">
    <property type="entry name" value="ADP-glucose_phosphorylase"/>
</dbReference>
<keyword evidence="5" id="KW-0862">Zinc</keyword>
<dbReference type="SUPFAM" id="SSF54197">
    <property type="entry name" value="HIT-like"/>
    <property type="match status" value="2"/>
</dbReference>
<reference evidence="8 9" key="1">
    <citation type="submission" date="2016-09" db="EMBL/GenBank/DDBJ databases">
        <title>The draft genome of Dichanthelium oligosanthes: A C3 panicoid grass species.</title>
        <authorList>
            <person name="Studer A.J."/>
            <person name="Schnable J.C."/>
            <person name="Brutnell T.P."/>
        </authorList>
    </citation>
    <scope>NUCLEOTIDE SEQUENCE [LARGE SCALE GENOMIC DNA]</scope>
    <source>
        <strain evidence="9">cv. Kellogg 1175</strain>
        <tissue evidence="8">Leaf</tissue>
    </source>
</reference>
<dbReference type="InterPro" id="IPR036265">
    <property type="entry name" value="HIT-like_sf"/>
</dbReference>
<feature type="region of interest" description="Disordered" evidence="6">
    <location>
        <begin position="94"/>
        <end position="113"/>
    </location>
</feature>
<dbReference type="STRING" id="888268.A0A1E5W257"/>
<evidence type="ECO:0000313" key="8">
    <source>
        <dbReference type="EMBL" id="OEL31464.1"/>
    </source>
</evidence>
<feature type="domain" description="Galactose-1-phosphate uridyl transferase N-terminal" evidence="7">
    <location>
        <begin position="7"/>
        <end position="195"/>
    </location>
</feature>
<feature type="binding site" evidence="5">
    <location>
        <position position="56"/>
    </location>
    <ligand>
        <name>Zn(2+)</name>
        <dbReference type="ChEBI" id="CHEBI:29105"/>
    </ligand>
</feature>
<feature type="binding site" evidence="5">
    <location>
        <position position="132"/>
    </location>
    <ligand>
        <name>Zn(2+)</name>
        <dbReference type="ChEBI" id="CHEBI:29105"/>
    </ligand>
</feature>
<evidence type="ECO:0000256" key="6">
    <source>
        <dbReference type="SAM" id="MobiDB-lite"/>
    </source>
</evidence>
<dbReference type="Pfam" id="PF01087">
    <property type="entry name" value="GalP_UDP_transf"/>
    <property type="match status" value="1"/>
</dbReference>
<proteinExistence type="predicted"/>
<dbReference type="AlphaFoldDB" id="A0A1E5W257"/>
<comment type="cofactor">
    <cofactor evidence="5">
        <name>Zn(2+)</name>
        <dbReference type="ChEBI" id="CHEBI:29105"/>
    </cofactor>
    <text evidence="5">Binds 1 zinc ion per subunit.</text>
</comment>
<keyword evidence="2" id="KW-0548">Nucleotidyltransferase</keyword>
<protein>
    <submittedName>
        <fullName evidence="8">ADP-glucose phosphorylase</fullName>
    </submittedName>
</protein>
<dbReference type="GO" id="GO:0008270">
    <property type="term" value="F:zinc ion binding"/>
    <property type="evidence" value="ECO:0007669"/>
    <property type="project" value="InterPro"/>
</dbReference>
<dbReference type="Proteomes" id="UP000095767">
    <property type="component" value="Unassembled WGS sequence"/>
</dbReference>
<keyword evidence="3" id="KW-0119">Carbohydrate metabolism</keyword>
<comment type="caution">
    <text evidence="8">The sequence shown here is derived from an EMBL/GenBank/DDBJ whole genome shotgun (WGS) entry which is preliminary data.</text>
</comment>
<dbReference type="PANTHER" id="PTHR42763:SF2">
    <property type="entry name" value="ADP-GLUCOSE PHOSPHORYLASE"/>
    <property type="match status" value="1"/>
</dbReference>
<dbReference type="PIRSF" id="PIRSF000808">
    <property type="entry name" value="GalT"/>
    <property type="match status" value="1"/>
</dbReference>
<gene>
    <name evidence="8" type="ORF">BAE44_0007515</name>
</gene>
<feature type="binding site" evidence="5">
    <location>
        <position position="59"/>
    </location>
    <ligand>
        <name>Zn(2+)</name>
        <dbReference type="ChEBI" id="CHEBI:29105"/>
    </ligand>
</feature>
<keyword evidence="5" id="KW-0479">Metal-binding</keyword>
<sequence length="374" mass="41397">MAEASRTSEARRDAVFGRWVLFSPARSRRPTDLKSHNPTNPSPGPGTGAEAPKPSCPFCAGRESECAPQIFRVPPDESLPWRIRVIENLYPALRRDVEPPPPAPEGEAEAEPGERAVRGFGFHDVVIETPRHDVRLWDLGAEGVRDVLLAYAARVRQLGEHPAVKYVQVFKNHGASAGASMAHSHSQMLGTPFVPPSVTSRLNCMKEVFDSSGNCSLCEIRSKDILISETPNFSAIVPFAASYPFEIWIIPRQHLSYFHEIEQDKGYVVWNTMGQLTVNIKLLLCCLQALDLGSLLKTMLQKLSKQLNDPPFNFMIHSAPFGLSSSCLSYTHWFLQIVPQLSVIGGFELGSGCYINPVFPEDAAKILRELDCST</sequence>
<feature type="binding site" evidence="5">
    <location>
        <position position="183"/>
    </location>
    <ligand>
        <name>Zn(2+)</name>
        <dbReference type="ChEBI" id="CHEBI:29105"/>
    </ligand>
</feature>
<dbReference type="EMBL" id="LWDX02023339">
    <property type="protein sequence ID" value="OEL31464.1"/>
    <property type="molecule type" value="Genomic_DNA"/>
</dbReference>
<dbReference type="GO" id="GO:0006012">
    <property type="term" value="P:galactose metabolic process"/>
    <property type="evidence" value="ECO:0007669"/>
    <property type="project" value="InterPro"/>
</dbReference>
<name>A0A1E5W257_9POAL</name>
<evidence type="ECO:0000259" key="7">
    <source>
        <dbReference type="Pfam" id="PF01087"/>
    </source>
</evidence>
<evidence type="ECO:0000313" key="9">
    <source>
        <dbReference type="Proteomes" id="UP000095767"/>
    </source>
</evidence>
<evidence type="ECO:0000256" key="4">
    <source>
        <dbReference type="PIRSR" id="PIRSR000808-1"/>
    </source>
</evidence>
<accession>A0A1E5W257</accession>
<evidence type="ECO:0000256" key="2">
    <source>
        <dbReference type="ARBA" id="ARBA00022695"/>
    </source>
</evidence>
<dbReference type="InterPro" id="IPR005849">
    <property type="entry name" value="GalP_Utransf_N"/>
</dbReference>
<organism evidence="8 9">
    <name type="scientific">Dichanthelium oligosanthes</name>
    <dbReference type="NCBI Taxonomy" id="888268"/>
    <lineage>
        <taxon>Eukaryota</taxon>
        <taxon>Viridiplantae</taxon>
        <taxon>Streptophyta</taxon>
        <taxon>Embryophyta</taxon>
        <taxon>Tracheophyta</taxon>
        <taxon>Spermatophyta</taxon>
        <taxon>Magnoliopsida</taxon>
        <taxon>Liliopsida</taxon>
        <taxon>Poales</taxon>
        <taxon>Poaceae</taxon>
        <taxon>PACMAD clade</taxon>
        <taxon>Panicoideae</taxon>
        <taxon>Panicodae</taxon>
        <taxon>Paniceae</taxon>
        <taxon>Dichantheliinae</taxon>
        <taxon>Dichanthelium</taxon>
    </lineage>
</organism>